<dbReference type="RefSeq" id="WP_154440186.1">
    <property type="nucleotide sequence ID" value="NZ_JAHLPJ010000001.1"/>
</dbReference>
<keyword evidence="1" id="KW-1133">Transmembrane helix</keyword>
<feature type="transmembrane region" description="Helical" evidence="1">
    <location>
        <begin position="147"/>
        <end position="169"/>
    </location>
</feature>
<dbReference type="InterPro" id="IPR038548">
    <property type="entry name" value="SporV_AA_N_sf"/>
</dbReference>
<name>A0A6N7XIC2_9FIRM</name>
<feature type="transmembrane region" description="Helical" evidence="1">
    <location>
        <begin position="100"/>
        <end position="121"/>
    </location>
</feature>
<dbReference type="Proteomes" id="UP000469523">
    <property type="component" value="Unassembled WGS sequence"/>
</dbReference>
<organism evidence="3 4">
    <name type="scientific">Tissierella pigra</name>
    <dbReference type="NCBI Taxonomy" id="2607614"/>
    <lineage>
        <taxon>Bacteria</taxon>
        <taxon>Bacillati</taxon>
        <taxon>Bacillota</taxon>
        <taxon>Tissierellia</taxon>
        <taxon>Tissierellales</taxon>
        <taxon>Tissierellaceae</taxon>
        <taxon>Tissierella</taxon>
    </lineage>
</organism>
<dbReference type="Pfam" id="PF12164">
    <property type="entry name" value="SporV_AA"/>
    <property type="match status" value="1"/>
</dbReference>
<evidence type="ECO:0000313" key="4">
    <source>
        <dbReference type="Proteomes" id="UP000469523"/>
    </source>
</evidence>
<dbReference type="AlphaFoldDB" id="A0A6N7XIC2"/>
<evidence type="ECO:0000259" key="2">
    <source>
        <dbReference type="Pfam" id="PF12164"/>
    </source>
</evidence>
<gene>
    <name evidence="3" type="ORF">FYJ83_09905</name>
</gene>
<reference evidence="3 4" key="1">
    <citation type="submission" date="2019-09" db="EMBL/GenBank/DDBJ databases">
        <title>In-depth cultivation of the pig gut microbiome towards novel bacterial diversity and tailored functional studies.</title>
        <authorList>
            <person name="Wylensek D."/>
            <person name="Hitch T.C.A."/>
            <person name="Clavel T."/>
        </authorList>
    </citation>
    <scope>NUCLEOTIDE SEQUENCE [LARGE SCALE GENOMIC DNA]</scope>
    <source>
        <strain evidence="3 4">WCA3-693-APC-4?</strain>
    </source>
</reference>
<keyword evidence="1" id="KW-0472">Membrane</keyword>
<keyword evidence="1" id="KW-0812">Transmembrane</keyword>
<comment type="caution">
    <text evidence="3">The sequence shown here is derived from an EMBL/GenBank/DDBJ whole genome shotgun (WGS) entry which is preliminary data.</text>
</comment>
<proteinExistence type="predicted"/>
<accession>A0A6N7XIC2</accession>
<evidence type="ECO:0000313" key="3">
    <source>
        <dbReference type="EMBL" id="MSU01779.1"/>
    </source>
</evidence>
<protein>
    <recommendedName>
        <fullName evidence="2">Stage V sporulation protein AA domain-containing protein</fullName>
    </recommendedName>
</protein>
<dbReference type="EMBL" id="VUNQ01000019">
    <property type="protein sequence ID" value="MSU01779.1"/>
    <property type="molecule type" value="Genomic_DNA"/>
</dbReference>
<sequence>MDKEKVYIIISKKATIDPEKDLLLEDIAEVYSENTSIKKDIEILRLKKKNVEEDWDYITAKDVVEKVLSKYPNIDLDLLGEVETLIEYKSRGKERPFWEFIKVVAVCIVLFFGASLAIINFHEDVNTRKSMKELYYTFTGEEKDNPLLMVIPYCFGIGIGVITFFSRVFSSSKRRQQEPGPMEIELLLYDEDLEKDILNNVKKKKS</sequence>
<keyword evidence="4" id="KW-1185">Reference proteome</keyword>
<dbReference type="InterPro" id="IPR021997">
    <property type="entry name" value="SporV_AA"/>
</dbReference>
<feature type="domain" description="Stage V sporulation protein AA" evidence="2">
    <location>
        <begin position="4"/>
        <end position="90"/>
    </location>
</feature>
<dbReference type="Gene3D" id="2.60.480.10">
    <property type="entry name" value="eubacterium ventriosum atcc domain"/>
    <property type="match status" value="1"/>
</dbReference>
<evidence type="ECO:0000256" key="1">
    <source>
        <dbReference type="SAM" id="Phobius"/>
    </source>
</evidence>